<evidence type="ECO:0000313" key="2">
    <source>
        <dbReference type="Proteomes" id="UP000309133"/>
    </source>
</evidence>
<reference evidence="1 2" key="1">
    <citation type="submission" date="2019-04" db="EMBL/GenBank/DDBJ databases">
        <authorList>
            <person name="Jiang L."/>
        </authorList>
    </citation>
    <scope>NUCLEOTIDE SEQUENCE [LARGE SCALE GENOMIC DNA]</scope>
    <source>
        <strain evidence="1 2">YIM 131853</strain>
    </source>
</reference>
<dbReference type="Pfam" id="PF20373">
    <property type="entry name" value="DUF6668"/>
    <property type="match status" value="1"/>
</dbReference>
<dbReference type="InterPro" id="IPR046609">
    <property type="entry name" value="DUF6668"/>
</dbReference>
<dbReference type="AlphaFoldDB" id="A0A4S4FIK5"/>
<gene>
    <name evidence="1" type="ORF">E6C64_11250</name>
</gene>
<dbReference type="Proteomes" id="UP000309133">
    <property type="component" value="Unassembled WGS sequence"/>
</dbReference>
<sequence>MVVLGPTTPQSGVSAPSADLCLPQRSRPSTPGIWWLGTHGGAGESTLASVVPGSQSADHAWPITSPSARVMLIARSNLNGLLSAQRAATDWASGSLPGVDLVGLLLVEDSPGRSPRGIRDLERLVGGGVPRVWTLPWVESWRAAPASAQGLSPRVRRSLALLPVFPVA</sequence>
<accession>A0A4S4FIK5</accession>
<comment type="caution">
    <text evidence="1">The sequence shown here is derived from an EMBL/GenBank/DDBJ whole genome shotgun (WGS) entry which is preliminary data.</text>
</comment>
<protein>
    <submittedName>
        <fullName evidence="1">Uncharacterized protein</fullName>
    </submittedName>
</protein>
<evidence type="ECO:0000313" key="1">
    <source>
        <dbReference type="EMBL" id="THG30183.1"/>
    </source>
</evidence>
<proteinExistence type="predicted"/>
<keyword evidence="2" id="KW-1185">Reference proteome</keyword>
<organism evidence="1 2">
    <name type="scientific">Naasia lichenicola</name>
    <dbReference type="NCBI Taxonomy" id="2565933"/>
    <lineage>
        <taxon>Bacteria</taxon>
        <taxon>Bacillati</taxon>
        <taxon>Actinomycetota</taxon>
        <taxon>Actinomycetes</taxon>
        <taxon>Micrococcales</taxon>
        <taxon>Microbacteriaceae</taxon>
        <taxon>Naasia</taxon>
    </lineage>
</organism>
<name>A0A4S4FIK5_9MICO</name>
<dbReference type="EMBL" id="SSSM01000005">
    <property type="protein sequence ID" value="THG30183.1"/>
    <property type="molecule type" value="Genomic_DNA"/>
</dbReference>